<dbReference type="InterPro" id="IPR023214">
    <property type="entry name" value="HAD_sf"/>
</dbReference>
<keyword evidence="1" id="KW-0378">Hydrolase</keyword>
<dbReference type="GO" id="GO:0008967">
    <property type="term" value="F:phosphoglycolate phosphatase activity"/>
    <property type="evidence" value="ECO:0007669"/>
    <property type="project" value="TreeGrafter"/>
</dbReference>
<dbReference type="SUPFAM" id="SSF56784">
    <property type="entry name" value="HAD-like"/>
    <property type="match status" value="1"/>
</dbReference>
<dbReference type="Pfam" id="PF00702">
    <property type="entry name" value="Hydrolase"/>
    <property type="match status" value="1"/>
</dbReference>
<accession>A0A929BAC2</accession>
<organism evidence="1 2">
    <name type="scientific">Saccharopolyspora montiporae</name>
    <dbReference type="NCBI Taxonomy" id="2781240"/>
    <lineage>
        <taxon>Bacteria</taxon>
        <taxon>Bacillati</taxon>
        <taxon>Actinomycetota</taxon>
        <taxon>Actinomycetes</taxon>
        <taxon>Pseudonocardiales</taxon>
        <taxon>Pseudonocardiaceae</taxon>
        <taxon>Saccharopolyspora</taxon>
    </lineage>
</organism>
<dbReference type="EMBL" id="JADEYC010000018">
    <property type="protein sequence ID" value="MBE9375105.1"/>
    <property type="molecule type" value="Genomic_DNA"/>
</dbReference>
<dbReference type="SFLD" id="SFLDG01129">
    <property type="entry name" value="C1.5:_HAD__Beta-PGM__Phosphata"/>
    <property type="match status" value="1"/>
</dbReference>
<name>A0A929BAC2_9PSEU</name>
<dbReference type="NCBIfam" id="TIGR03351">
    <property type="entry name" value="PhnX-like"/>
    <property type="match status" value="1"/>
</dbReference>
<dbReference type="Gene3D" id="3.40.50.1000">
    <property type="entry name" value="HAD superfamily/HAD-like"/>
    <property type="match status" value="1"/>
</dbReference>
<protein>
    <submittedName>
        <fullName evidence="1">Phosphonatase-like hydrolase</fullName>
    </submittedName>
</protein>
<dbReference type="InterPro" id="IPR036412">
    <property type="entry name" value="HAD-like_sf"/>
</dbReference>
<sequence length="239" mass="24956">MIRLVVLDMAGTTVADDGLVEQAFTRAIGEVGVARSDERFPGMLALVRRTMGESKISVFRELLGDEAAARRANSAFETAYGDSIADGGCRPVDGAREVIEQLRDAGVLVALTTGFSAATQQQLLTGLGWQDLVDLALTPAQAGRGRPYPDLVLTSLLRLGVDDVREVAVAGDTAGDIRSAVRAGAGIAAGVLTGAHGRQQLREAGATHVLGSVRELPAHVLGTTELRQDFSGTGPRAAR</sequence>
<dbReference type="RefSeq" id="WP_193928540.1">
    <property type="nucleotide sequence ID" value="NZ_JADEYC010000018.1"/>
</dbReference>
<dbReference type="AlphaFoldDB" id="A0A929BAC2"/>
<proteinExistence type="predicted"/>
<dbReference type="PANTHER" id="PTHR43434">
    <property type="entry name" value="PHOSPHOGLYCOLATE PHOSPHATASE"/>
    <property type="match status" value="1"/>
</dbReference>
<gene>
    <name evidence="1" type="ORF">IQ251_11695</name>
</gene>
<evidence type="ECO:0000313" key="1">
    <source>
        <dbReference type="EMBL" id="MBE9375105.1"/>
    </source>
</evidence>
<dbReference type="GO" id="GO:0006281">
    <property type="term" value="P:DNA repair"/>
    <property type="evidence" value="ECO:0007669"/>
    <property type="project" value="TreeGrafter"/>
</dbReference>
<dbReference type="PANTHER" id="PTHR43434:SF19">
    <property type="entry name" value="PHOSPHONOACETALDEHYDE HYDROLASE"/>
    <property type="match status" value="1"/>
</dbReference>
<dbReference type="SFLD" id="SFLDS00003">
    <property type="entry name" value="Haloacid_Dehalogenase"/>
    <property type="match status" value="1"/>
</dbReference>
<reference evidence="1" key="1">
    <citation type="submission" date="2020-10" db="EMBL/GenBank/DDBJ databases">
        <title>Diversity and distribution of actinomycetes associated with coral in the coast of Hainan.</title>
        <authorList>
            <person name="Li F."/>
        </authorList>
    </citation>
    <scope>NUCLEOTIDE SEQUENCE</scope>
    <source>
        <strain evidence="1">HNM0983</strain>
    </source>
</reference>
<evidence type="ECO:0000313" key="2">
    <source>
        <dbReference type="Proteomes" id="UP000598360"/>
    </source>
</evidence>
<dbReference type="InterPro" id="IPR050155">
    <property type="entry name" value="HAD-like_hydrolase_sf"/>
</dbReference>
<keyword evidence="2" id="KW-1185">Reference proteome</keyword>
<dbReference type="GO" id="GO:0005829">
    <property type="term" value="C:cytosol"/>
    <property type="evidence" value="ECO:0007669"/>
    <property type="project" value="TreeGrafter"/>
</dbReference>
<dbReference type="InterPro" id="IPR022468">
    <property type="entry name" value="PhnX-like"/>
</dbReference>
<dbReference type="Proteomes" id="UP000598360">
    <property type="component" value="Unassembled WGS sequence"/>
</dbReference>
<comment type="caution">
    <text evidence="1">The sequence shown here is derived from an EMBL/GenBank/DDBJ whole genome shotgun (WGS) entry which is preliminary data.</text>
</comment>